<feature type="transmembrane region" description="Helical" evidence="2">
    <location>
        <begin position="74"/>
        <end position="96"/>
    </location>
</feature>
<proteinExistence type="predicted"/>
<feature type="region of interest" description="Disordered" evidence="1">
    <location>
        <begin position="228"/>
        <end position="249"/>
    </location>
</feature>
<feature type="compositionally biased region" description="Basic and acidic residues" evidence="1">
    <location>
        <begin position="228"/>
        <end position="237"/>
    </location>
</feature>
<keyword evidence="4" id="KW-1185">Reference proteome</keyword>
<evidence type="ECO:0000313" key="3">
    <source>
        <dbReference type="EMBL" id="MBA4613202.1"/>
    </source>
</evidence>
<dbReference type="EMBL" id="JACEON010000016">
    <property type="protein sequence ID" value="MBA4613202.1"/>
    <property type="molecule type" value="Genomic_DNA"/>
</dbReference>
<keyword evidence="2" id="KW-0812">Transmembrane</keyword>
<dbReference type="Pfam" id="PF04367">
    <property type="entry name" value="DUF502"/>
    <property type="match status" value="1"/>
</dbReference>
<feature type="compositionally biased region" description="Polar residues" evidence="1">
    <location>
        <begin position="240"/>
        <end position="249"/>
    </location>
</feature>
<dbReference type="InterPro" id="IPR007462">
    <property type="entry name" value="COV1-like"/>
</dbReference>
<organism evidence="3 4">
    <name type="scientific">Stappia taiwanensis</name>
    <dbReference type="NCBI Taxonomy" id="992267"/>
    <lineage>
        <taxon>Bacteria</taxon>
        <taxon>Pseudomonadati</taxon>
        <taxon>Pseudomonadota</taxon>
        <taxon>Alphaproteobacteria</taxon>
        <taxon>Hyphomicrobiales</taxon>
        <taxon>Stappiaceae</taxon>
        <taxon>Stappia</taxon>
    </lineage>
</organism>
<reference evidence="3 4" key="1">
    <citation type="submission" date="2020-07" db="EMBL/GenBank/DDBJ databases">
        <authorList>
            <person name="Li M."/>
        </authorList>
    </citation>
    <scope>NUCLEOTIDE SEQUENCE [LARGE SCALE GENOMIC DNA]</scope>
    <source>
        <strain evidence="3 4">DSM 23284</strain>
    </source>
</reference>
<comment type="caution">
    <text evidence="3">The sequence shown here is derived from an EMBL/GenBank/DDBJ whole genome shotgun (WGS) entry which is preliminary data.</text>
</comment>
<gene>
    <name evidence="3" type="ORF">H1W37_16190</name>
</gene>
<protein>
    <submittedName>
        <fullName evidence="3">DUF502 domain-containing protein</fullName>
    </submittedName>
</protein>
<dbReference type="AlphaFoldDB" id="A0A838XSA2"/>
<evidence type="ECO:0000256" key="2">
    <source>
        <dbReference type="SAM" id="Phobius"/>
    </source>
</evidence>
<reference evidence="3 4" key="2">
    <citation type="submission" date="2020-08" db="EMBL/GenBank/DDBJ databases">
        <title>Stappia taiwanensis sp. nov., isolated from a coastal thermal spring.</title>
        <authorList>
            <person name="Kampfer P."/>
        </authorList>
    </citation>
    <scope>NUCLEOTIDE SEQUENCE [LARGE SCALE GENOMIC DNA]</scope>
    <source>
        <strain evidence="3 4">DSM 23284</strain>
    </source>
</reference>
<feature type="transmembrane region" description="Helical" evidence="2">
    <location>
        <begin position="29"/>
        <end position="54"/>
    </location>
</feature>
<dbReference type="Proteomes" id="UP000559404">
    <property type="component" value="Unassembled WGS sequence"/>
</dbReference>
<keyword evidence="2" id="KW-1133">Transmembrane helix</keyword>
<sequence length="249" mass="26990">MTGSSEADDHDDAAPKHAHSSGMTRLRNYFLTGLVIAGPLGITAYLTWSIVQWIDGWIKPLIPSVYNPDTYVPFPVPGIGLIVAFVGLVLIGFFTANIAGRTLVSYGELLLGRMPVVRNLYSGLKQIFETVLAERSNSFKKAAIIEYPRRGLWAIVFIATEAKGEVADKLHAGTEVTAVFLPTTPNPTSGFLLFVPRNEIIELDMTVEAAAKLVISAGLVNPDYDKTLPRKGAKSDADTDTIQTPESVD</sequence>
<evidence type="ECO:0000256" key="1">
    <source>
        <dbReference type="SAM" id="MobiDB-lite"/>
    </source>
</evidence>
<evidence type="ECO:0000313" key="4">
    <source>
        <dbReference type="Proteomes" id="UP000559404"/>
    </source>
</evidence>
<dbReference type="PANTHER" id="PTHR31876">
    <property type="entry name" value="COV-LIKE PROTEIN 1"/>
    <property type="match status" value="1"/>
</dbReference>
<accession>A0A838XSA2</accession>
<name>A0A838XSA2_9HYPH</name>
<dbReference type="PANTHER" id="PTHR31876:SF26">
    <property type="entry name" value="PROTEIN LIKE COV 2"/>
    <property type="match status" value="1"/>
</dbReference>
<keyword evidence="2" id="KW-0472">Membrane</keyword>